<organism evidence="4 5">
    <name type="scientific">Bradyrhizobium retamae</name>
    <dbReference type="NCBI Taxonomy" id="1300035"/>
    <lineage>
        <taxon>Bacteria</taxon>
        <taxon>Pseudomonadati</taxon>
        <taxon>Pseudomonadota</taxon>
        <taxon>Alphaproteobacteria</taxon>
        <taxon>Hyphomicrobiales</taxon>
        <taxon>Nitrobacteraceae</taxon>
        <taxon>Bradyrhizobium</taxon>
    </lineage>
</organism>
<dbReference type="InterPro" id="IPR011542">
    <property type="entry name" value="SUF_FeS_clus_asmbl_SufD"/>
</dbReference>
<dbReference type="InterPro" id="IPR045595">
    <property type="entry name" value="SufBD_N"/>
</dbReference>
<dbReference type="EMBL" id="LLYA01000161">
    <property type="protein sequence ID" value="KRR23084.1"/>
    <property type="molecule type" value="Genomic_DNA"/>
</dbReference>
<evidence type="ECO:0000313" key="5">
    <source>
        <dbReference type="Proteomes" id="UP000052023"/>
    </source>
</evidence>
<evidence type="ECO:0000256" key="1">
    <source>
        <dbReference type="ARBA" id="ARBA00043967"/>
    </source>
</evidence>
<evidence type="ECO:0000313" key="4">
    <source>
        <dbReference type="EMBL" id="KRR23084.1"/>
    </source>
</evidence>
<dbReference type="GO" id="GO:0016226">
    <property type="term" value="P:iron-sulfur cluster assembly"/>
    <property type="evidence" value="ECO:0007669"/>
    <property type="project" value="InterPro"/>
</dbReference>
<dbReference type="Pfam" id="PF19295">
    <property type="entry name" value="SufBD_N"/>
    <property type="match status" value="1"/>
</dbReference>
<comment type="caution">
    <text evidence="4">The sequence shown here is derived from an EMBL/GenBank/DDBJ whole genome shotgun (WGS) entry which is preliminary data.</text>
</comment>
<dbReference type="NCBIfam" id="TIGR01981">
    <property type="entry name" value="sufD"/>
    <property type="match status" value="1"/>
</dbReference>
<dbReference type="Pfam" id="PF01458">
    <property type="entry name" value="SUFBD_core"/>
    <property type="match status" value="1"/>
</dbReference>
<dbReference type="PANTHER" id="PTHR43575">
    <property type="entry name" value="PROTEIN ABCI7, CHLOROPLASTIC"/>
    <property type="match status" value="1"/>
</dbReference>
<dbReference type="Proteomes" id="UP000052023">
    <property type="component" value="Unassembled WGS sequence"/>
</dbReference>
<dbReference type="RefSeq" id="WP_057844974.1">
    <property type="nucleotide sequence ID" value="NZ_LLYA01000161.1"/>
</dbReference>
<proteinExistence type="inferred from homology"/>
<name>A0A0R3MTR7_9BRAD</name>
<feature type="domain" description="SUF system FeS cluster assembly SufBD core" evidence="2">
    <location>
        <begin position="183"/>
        <end position="412"/>
    </location>
</feature>
<reference evidence="4 5" key="1">
    <citation type="submission" date="2014-03" db="EMBL/GenBank/DDBJ databases">
        <title>Bradyrhizobium valentinum sp. nov., isolated from effective nodules of Lupinus mariae-josephae, a lupine endemic of basic-lime soils in Eastern Spain.</title>
        <authorList>
            <person name="Duran D."/>
            <person name="Rey L."/>
            <person name="Navarro A."/>
            <person name="Busquets A."/>
            <person name="Imperial J."/>
            <person name="Ruiz-Argueso T."/>
        </authorList>
    </citation>
    <scope>NUCLEOTIDE SEQUENCE [LARGE SCALE GENOMIC DNA]</scope>
    <source>
        <strain evidence="4 5">Ro19</strain>
    </source>
</reference>
<accession>A0A0R3MTR7</accession>
<dbReference type="InterPro" id="IPR037284">
    <property type="entry name" value="SUF_FeS_clus_asmbl_SufBD_sf"/>
</dbReference>
<keyword evidence="5" id="KW-1185">Reference proteome</keyword>
<dbReference type="InterPro" id="IPR055346">
    <property type="entry name" value="Fe-S_cluster_assembly_SufBD"/>
</dbReference>
<comment type="similarity">
    <text evidence="1">Belongs to the iron-sulfur cluster assembly SufBD family.</text>
</comment>
<gene>
    <name evidence="4" type="ORF">CQ13_27755</name>
</gene>
<protein>
    <submittedName>
        <fullName evidence="4">Fe-S cluster assembly protein SufD</fullName>
    </submittedName>
</protein>
<dbReference type="InterPro" id="IPR000825">
    <property type="entry name" value="SUF_FeS_clus_asmbl_SufBD_core"/>
</dbReference>
<dbReference type="SUPFAM" id="SSF101960">
    <property type="entry name" value="Stabilizer of iron transporter SufD"/>
    <property type="match status" value="1"/>
</dbReference>
<dbReference type="PANTHER" id="PTHR43575:SF1">
    <property type="entry name" value="PROTEIN ABCI7, CHLOROPLASTIC"/>
    <property type="match status" value="1"/>
</dbReference>
<feature type="domain" description="SUF system FeS cluster assembly SufBD N-terminal" evidence="3">
    <location>
        <begin position="32"/>
        <end position="175"/>
    </location>
</feature>
<evidence type="ECO:0000259" key="2">
    <source>
        <dbReference type="Pfam" id="PF01458"/>
    </source>
</evidence>
<sequence>MNVVLAKNETGRALSESFAVARDRLPGGGKVAEARNTAFEAYERVGLPHRRLEEWKYTDLRALMREVLPLAAAPDAAALKQAAAAVKLQAIKGARRLVLVDGVFAPKLSELEGLEKGLAVRTLRDVLETGDAALQTQLFTPDNANPMVALNSAMMTDGVVIEIANGVVLKQPLQVIHVASGATPAAMFTRSLLRLGKDTGATLVESYIAAEGAKAYQAHDSLIVAIGDNSRLDHVRLVEDGRDSFNISSTVITLGAHAHFNTFGMTSGAAVSRYQATIAFAGEGSRVETNGVNLLNGRQHADTTLFMDHAVPHCASREVFRAVVDDRGHSVFQGRIIVRPDAQKTDAKMMTRALLLSDDAEADNKPELEIFADDVTCGHGATTGALDESLLFYLRARGLSEKEAQALLIQAFVGEAIESIVNDDLRELAIAAAQRWLEARA</sequence>
<dbReference type="OrthoDB" id="9768262at2"/>
<dbReference type="AlphaFoldDB" id="A0A0R3MTR7"/>
<evidence type="ECO:0000259" key="3">
    <source>
        <dbReference type="Pfam" id="PF19295"/>
    </source>
</evidence>